<feature type="region of interest" description="Disordered" evidence="1">
    <location>
        <begin position="574"/>
        <end position="608"/>
    </location>
</feature>
<dbReference type="EMBL" id="BSOG01000003">
    <property type="protein sequence ID" value="GLR13964.1"/>
    <property type="molecule type" value="Genomic_DNA"/>
</dbReference>
<evidence type="ECO:0000313" key="4">
    <source>
        <dbReference type="Proteomes" id="UP001156706"/>
    </source>
</evidence>
<sequence length="916" mass="96402">MPAWLDKQSHPPPPKAASNAAFSLPPPARHTPGREEEGFWIGGARDLAGAWTIGSNGLLHGAGWLVGKLGADEVGADMMEMGRSGMQYGEALLSDLGYNAMQSDELSLHKLGLAGVQSLPGMAVGGAVAAPITLTARVGGTALAARTLASQGALGKAAARILQLPKGAELAKALPAVVGNSVAEGSLAAMQSGAEAYDEIMQADPSQLDQSPQFQKLLQTLGSADKARAAMADSYATHVAWRTGLSTGALSGLFGTTALVRQGEKVLGRQTAVQALARVSRELVQESAEEAVQSGAEQLAKNHARQQVIDPKQSLLQGVAKAALEGAATAGLLGTASRGASKLGGVAATAIHTPAPRAANTVTHPAAADQESQATTERRAPEATSATAGQIPDHSRTSDTQAATAGNTKATFSRTQATPPSEAESPAATTPSARATTADRNTGQVAAAARHGPQRHVTVEESAKPPAASEDAPAQSLTPQAAQPHPADPVTQPTAEDTSSPAPLHTSDSSNAPQLLPQTSLNKDGTLLLHGEKAQLQALMTSLNLQHIRSQPHTDGLLIGRKQVALVQQTLLQMQQRPTQPKPPPRPPRPPRPPGQPAGPALPDTLDTPTQATVDAAWQTLHQHDELRKAHDYIQEQEQAGDLAIAALARSIDTNQPGLTGTARSAAILALAARGDIDYKEDLGKHALNLANRTRLALREAGISNRWVGSHKNADILQALNQQHAAPTPAQLITRPESPPANQHIYIQNFNEYIAVSKQPLQPNTIYHFDGMEFETDHLGRSVSTRGKVDVKKRGRRMKVLDRLLGKVKEADSHDVGFHRGGDALGFPGGPLNVVPGNGKPDQKQFPNKKNLNQGPYKQLELELARLAKAGKQVHCNFSMEFDSDNLQGRPDRFVVSYQVDGGPAITHYFLNQPGG</sequence>
<accession>A0ABQ5YM14</accession>
<dbReference type="InterPro" id="IPR044927">
    <property type="entry name" value="Endonuclea_NS_2"/>
</dbReference>
<dbReference type="RefSeq" id="WP_284197060.1">
    <property type="nucleotide sequence ID" value="NZ_BSOG01000003.1"/>
</dbReference>
<organism evidence="3 4">
    <name type="scientific">Chitinimonas prasina</name>
    <dbReference type="NCBI Taxonomy" id="1434937"/>
    <lineage>
        <taxon>Bacteria</taxon>
        <taxon>Pseudomonadati</taxon>
        <taxon>Pseudomonadota</taxon>
        <taxon>Betaproteobacteria</taxon>
        <taxon>Neisseriales</taxon>
        <taxon>Chitinibacteraceae</taxon>
        <taxon>Chitinimonas</taxon>
    </lineage>
</organism>
<name>A0ABQ5YM14_9NEIS</name>
<evidence type="ECO:0000256" key="1">
    <source>
        <dbReference type="SAM" id="MobiDB-lite"/>
    </source>
</evidence>
<reference evidence="4" key="1">
    <citation type="journal article" date="2019" name="Int. J. Syst. Evol. Microbiol.">
        <title>The Global Catalogue of Microorganisms (GCM) 10K type strain sequencing project: providing services to taxonomists for standard genome sequencing and annotation.</title>
        <authorList>
            <consortium name="The Broad Institute Genomics Platform"/>
            <consortium name="The Broad Institute Genome Sequencing Center for Infectious Disease"/>
            <person name="Wu L."/>
            <person name="Ma J."/>
        </authorList>
    </citation>
    <scope>NUCLEOTIDE SEQUENCE [LARGE SCALE GENOMIC DNA]</scope>
    <source>
        <strain evidence="4">NBRC 110044</strain>
    </source>
</reference>
<feature type="compositionally biased region" description="Polar residues" evidence="1">
    <location>
        <begin position="398"/>
        <end position="416"/>
    </location>
</feature>
<dbReference type="Proteomes" id="UP001156706">
    <property type="component" value="Unassembled WGS sequence"/>
</dbReference>
<protein>
    <recommendedName>
        <fullName evidence="2">Type VII secretion system protein EssD-like domain-containing protein</fullName>
    </recommendedName>
</protein>
<dbReference type="Pfam" id="PF13930">
    <property type="entry name" value="Endonuclea_NS_2"/>
    <property type="match status" value="1"/>
</dbReference>
<keyword evidence="4" id="KW-1185">Reference proteome</keyword>
<proteinExistence type="predicted"/>
<comment type="caution">
    <text evidence="3">The sequence shown here is derived from an EMBL/GenBank/DDBJ whole genome shotgun (WGS) entry which is preliminary data.</text>
</comment>
<gene>
    <name evidence="3" type="ORF">GCM10007907_27540</name>
</gene>
<evidence type="ECO:0000259" key="2">
    <source>
        <dbReference type="Pfam" id="PF13930"/>
    </source>
</evidence>
<feature type="region of interest" description="Disordered" evidence="1">
    <location>
        <begin position="355"/>
        <end position="519"/>
    </location>
</feature>
<evidence type="ECO:0000313" key="3">
    <source>
        <dbReference type="EMBL" id="GLR13964.1"/>
    </source>
</evidence>
<feature type="domain" description="Type VII secretion system protein EssD-like" evidence="2">
    <location>
        <begin position="763"/>
        <end position="901"/>
    </location>
</feature>
<feature type="compositionally biased region" description="Pro residues" evidence="1">
    <location>
        <begin position="580"/>
        <end position="597"/>
    </location>
</feature>
<feature type="compositionally biased region" description="Low complexity" evidence="1">
    <location>
        <begin position="417"/>
        <end position="438"/>
    </location>
</feature>
<feature type="compositionally biased region" description="Polar residues" evidence="1">
    <location>
        <begin position="491"/>
        <end position="519"/>
    </location>
</feature>
<feature type="region of interest" description="Disordered" evidence="1">
    <location>
        <begin position="1"/>
        <end position="35"/>
    </location>
</feature>